<dbReference type="AlphaFoldDB" id="A0A0G1JAA5"/>
<feature type="region of interest" description="Disordered" evidence="2">
    <location>
        <begin position="9"/>
        <end position="31"/>
    </location>
</feature>
<evidence type="ECO:0000313" key="4">
    <source>
        <dbReference type="Proteomes" id="UP000034154"/>
    </source>
</evidence>
<reference evidence="3 4" key="1">
    <citation type="journal article" date="2015" name="Nature">
        <title>rRNA introns, odd ribosomes, and small enigmatic genomes across a large radiation of phyla.</title>
        <authorList>
            <person name="Brown C.T."/>
            <person name="Hug L.A."/>
            <person name="Thomas B.C."/>
            <person name="Sharon I."/>
            <person name="Castelle C.J."/>
            <person name="Singh A."/>
            <person name="Wilkins M.J."/>
            <person name="Williams K.H."/>
            <person name="Banfield J.F."/>
        </authorList>
    </citation>
    <scope>NUCLEOTIDE SEQUENCE [LARGE SCALE GENOMIC DNA]</scope>
</reference>
<evidence type="ECO:0000313" key="3">
    <source>
        <dbReference type="EMBL" id="KKT68283.1"/>
    </source>
</evidence>
<accession>A0A0G1JAA5</accession>
<feature type="compositionally biased region" description="Basic and acidic residues" evidence="2">
    <location>
        <begin position="11"/>
        <end position="31"/>
    </location>
</feature>
<gene>
    <name evidence="3" type="ORF">UW63_C0082G0005</name>
</gene>
<feature type="coiled-coil region" evidence="1">
    <location>
        <begin position="242"/>
        <end position="299"/>
    </location>
</feature>
<dbReference type="EMBL" id="LCJB01000082">
    <property type="protein sequence ID" value="KKT68283.1"/>
    <property type="molecule type" value="Genomic_DNA"/>
</dbReference>
<protein>
    <submittedName>
        <fullName evidence="3">Uncharacterized protein</fullName>
    </submittedName>
</protein>
<dbReference type="Proteomes" id="UP000034154">
    <property type="component" value="Unassembled WGS sequence"/>
</dbReference>
<proteinExistence type="predicted"/>
<evidence type="ECO:0000256" key="2">
    <source>
        <dbReference type="SAM" id="MobiDB-lite"/>
    </source>
</evidence>
<organism evidence="3 4">
    <name type="scientific">Candidatus Uhrbacteria bacterium GW2011_GWF2_44_350</name>
    <dbReference type="NCBI Taxonomy" id="1619000"/>
    <lineage>
        <taxon>Bacteria</taxon>
        <taxon>Candidatus Uhriibacteriota</taxon>
    </lineage>
</organism>
<evidence type="ECO:0000256" key="1">
    <source>
        <dbReference type="SAM" id="Coils"/>
    </source>
</evidence>
<sequence>MEGLFYPRIDLPGRESRHEPQPDSRSRKKQEREQAVRRINDLDAAILLLSNFWGPQNKNRSISRLKKKKVELSERLCVLDFELMRPKERQKLILEITALQKREREFSLTDDRDDSAAIREERRQVGLDLKILLQKIPLVERRKFKAKLYFEASDPLILETTAKQAIENGVTALSRRLEEIFERTGHLPVAIVYPETSTRPLSYAVRPLLRKAYGRVGLKKPSEFFIKTLPDFLDEKGRKRILDEIKNNIEEFRGQKIDLHQRRDVALRELRQAKNKPVREELSLRSEKISQEIEEKEILISGLKGIFEKITNKEDERSLVQRLEYFTKDLPEGPVLIVDDLISSGRTLGVLQKGFSQTTKNPEIFFFSFLGQVADLGIGKDAIPSDHIFIGTAIDGGGEDGVGLGLIPEEIKRNASFFSAEDLESFKILAWQDLFAFGFPFRVGLDKDFPPDTKKEDLLGVEKDRKDTSSLVKRHPANNERLAKVRKKYRQWGEEASETI</sequence>
<keyword evidence="1" id="KW-0175">Coiled coil</keyword>
<comment type="caution">
    <text evidence="3">The sequence shown here is derived from an EMBL/GenBank/DDBJ whole genome shotgun (WGS) entry which is preliminary data.</text>
</comment>
<name>A0A0G1JAA5_9BACT</name>